<name>A0ACC0B7I5_CATRO</name>
<gene>
    <name evidence="1" type="ORF">M9H77_18458</name>
</gene>
<proteinExistence type="predicted"/>
<comment type="caution">
    <text evidence="1">The sequence shown here is derived from an EMBL/GenBank/DDBJ whole genome shotgun (WGS) entry which is preliminary data.</text>
</comment>
<dbReference type="Proteomes" id="UP001060085">
    <property type="component" value="Linkage Group LG04"/>
</dbReference>
<dbReference type="EMBL" id="CM044704">
    <property type="protein sequence ID" value="KAI5668605.1"/>
    <property type="molecule type" value="Genomic_DNA"/>
</dbReference>
<evidence type="ECO:0000313" key="2">
    <source>
        <dbReference type="Proteomes" id="UP001060085"/>
    </source>
</evidence>
<organism evidence="1 2">
    <name type="scientific">Catharanthus roseus</name>
    <name type="common">Madagascar periwinkle</name>
    <name type="synonym">Vinca rosea</name>
    <dbReference type="NCBI Taxonomy" id="4058"/>
    <lineage>
        <taxon>Eukaryota</taxon>
        <taxon>Viridiplantae</taxon>
        <taxon>Streptophyta</taxon>
        <taxon>Embryophyta</taxon>
        <taxon>Tracheophyta</taxon>
        <taxon>Spermatophyta</taxon>
        <taxon>Magnoliopsida</taxon>
        <taxon>eudicotyledons</taxon>
        <taxon>Gunneridae</taxon>
        <taxon>Pentapetalae</taxon>
        <taxon>asterids</taxon>
        <taxon>lamiids</taxon>
        <taxon>Gentianales</taxon>
        <taxon>Apocynaceae</taxon>
        <taxon>Rauvolfioideae</taxon>
        <taxon>Vinceae</taxon>
        <taxon>Catharanthinae</taxon>
        <taxon>Catharanthus</taxon>
    </lineage>
</organism>
<reference evidence="2" key="1">
    <citation type="journal article" date="2023" name="Nat. Plants">
        <title>Single-cell RNA sequencing provides a high-resolution roadmap for understanding the multicellular compartmentation of specialized metabolism.</title>
        <authorList>
            <person name="Sun S."/>
            <person name="Shen X."/>
            <person name="Li Y."/>
            <person name="Li Y."/>
            <person name="Wang S."/>
            <person name="Li R."/>
            <person name="Zhang H."/>
            <person name="Shen G."/>
            <person name="Guo B."/>
            <person name="Wei J."/>
            <person name="Xu J."/>
            <person name="St-Pierre B."/>
            <person name="Chen S."/>
            <person name="Sun C."/>
        </authorList>
    </citation>
    <scope>NUCLEOTIDE SEQUENCE [LARGE SCALE GENOMIC DNA]</scope>
</reference>
<accession>A0ACC0B7I5</accession>
<protein>
    <submittedName>
        <fullName evidence="1">Uncharacterized protein</fullName>
    </submittedName>
</protein>
<keyword evidence="2" id="KW-1185">Reference proteome</keyword>
<sequence>MFVLSSIFSRMGKNIGPFVQMDKSEPQPLPFWAKFDEDPNTSKDELVDWAKQTAMKASTYLIINRYQRSRTTNRRPYITLACECGGVVKKYKKPVVDDEEEEVPIKTWGPYKTKKYGCPFKLKGEQMATSEMLIVCAQQEAQP</sequence>
<evidence type="ECO:0000313" key="1">
    <source>
        <dbReference type="EMBL" id="KAI5668605.1"/>
    </source>
</evidence>